<accession>A0A9N9ZLN3</accession>
<keyword evidence="2" id="KW-0732">Signal</keyword>
<feature type="region of interest" description="Disordered" evidence="1">
    <location>
        <begin position="435"/>
        <end position="536"/>
    </location>
</feature>
<feature type="chain" id="PRO_5040158578" evidence="2">
    <location>
        <begin position="23"/>
        <end position="536"/>
    </location>
</feature>
<feature type="compositionally biased region" description="Low complexity" evidence="1">
    <location>
        <begin position="365"/>
        <end position="377"/>
    </location>
</feature>
<evidence type="ECO:0000313" key="4">
    <source>
        <dbReference type="Proteomes" id="UP000775872"/>
    </source>
</evidence>
<evidence type="ECO:0000256" key="1">
    <source>
        <dbReference type="SAM" id="MobiDB-lite"/>
    </source>
</evidence>
<reference evidence="3 4" key="2">
    <citation type="submission" date="2021-10" db="EMBL/GenBank/DDBJ databases">
        <authorList>
            <person name="Piombo E."/>
        </authorList>
    </citation>
    <scope>NUCLEOTIDE SEQUENCE [LARGE SCALE GENOMIC DNA]</scope>
</reference>
<evidence type="ECO:0000256" key="2">
    <source>
        <dbReference type="SAM" id="SignalP"/>
    </source>
</evidence>
<comment type="caution">
    <text evidence="3">The sequence shown here is derived from an EMBL/GenBank/DDBJ whole genome shotgun (WGS) entry which is preliminary data.</text>
</comment>
<proteinExistence type="predicted"/>
<keyword evidence="4" id="KW-1185">Reference proteome</keyword>
<dbReference type="EMBL" id="CABFOC020000074">
    <property type="protein sequence ID" value="CAH0057440.1"/>
    <property type="molecule type" value="Genomic_DNA"/>
</dbReference>
<feature type="signal peptide" evidence="2">
    <location>
        <begin position="1"/>
        <end position="22"/>
    </location>
</feature>
<gene>
    <name evidence="3" type="ORF">CSOL1703_00007221</name>
</gene>
<dbReference type="AlphaFoldDB" id="A0A9N9ZLN3"/>
<dbReference type="Proteomes" id="UP000775872">
    <property type="component" value="Unassembled WGS sequence"/>
</dbReference>
<feature type="compositionally biased region" description="Low complexity" evidence="1">
    <location>
        <begin position="450"/>
        <end position="466"/>
    </location>
</feature>
<feature type="compositionally biased region" description="Basic residues" evidence="1">
    <location>
        <begin position="178"/>
        <end position="194"/>
    </location>
</feature>
<dbReference type="OrthoDB" id="5152644at2759"/>
<sequence length="536" mass="57415">MGFLKRLPFITVVLVGTSRAWGTTLDSSDLVTRVDLRNAGGTEHIVQSRYNKPSATVRTEEGDITARNKAYMLRRERDQGYNLLQRSPRASKRLRATLRVASKPKSKLTTKPNPKLALKPKPKTGKAAAKPKAFNLAGNPKHGISKAGEKHKPKLHNTSVQPKPKARQPKAPKASAPPKHKSTKGSESHKHKNHNAPGQHKPKVQNTAARHKLKVHSAAAKHKPKAPKASAPPKHKSPKAFGKHKPKAHKVAAKHRNKAHKVPPKKATKATPHRKPKDHKVATKHRVKAHKTVARPKHQAGKQFAKNKSKATKPHKPTNAKVTAKPQRKVSKVTRPSQPEKPKTASGGEGPICRRGPSQDCGNQRSASPDRASTSSSEGGVVDLKDVSTVGPSLLAGDTSRNRRKGADLDDISASTYNYLARVGDLHANTALQGRLGYKGVPGPGAIVNSNPPSSDSSSSRQPGSPHLNAQSPSPNSNEASPDTKPNTPVDSSLKPNPGTAAAGAVKEDGGEEEQSFVDSDYEKGLTFYDSGSGSE</sequence>
<feature type="compositionally biased region" description="Polar residues" evidence="1">
    <location>
        <begin position="468"/>
        <end position="495"/>
    </location>
</feature>
<evidence type="ECO:0000313" key="3">
    <source>
        <dbReference type="EMBL" id="CAH0057440.1"/>
    </source>
</evidence>
<feature type="compositionally biased region" description="Basic residues" evidence="1">
    <location>
        <begin position="233"/>
        <end position="318"/>
    </location>
</feature>
<feature type="compositionally biased region" description="Basic residues" evidence="1">
    <location>
        <begin position="209"/>
        <end position="226"/>
    </location>
</feature>
<name>A0A9N9ZLN3_9HYPO</name>
<reference evidence="4" key="1">
    <citation type="submission" date="2019-06" db="EMBL/GenBank/DDBJ databases">
        <authorList>
            <person name="Broberg M."/>
        </authorList>
    </citation>
    <scope>NUCLEOTIDE SEQUENCE [LARGE SCALE GENOMIC DNA]</scope>
</reference>
<protein>
    <submittedName>
        <fullName evidence="3">Uncharacterized protein</fullName>
    </submittedName>
</protein>
<feature type="region of interest" description="Disordered" evidence="1">
    <location>
        <begin position="102"/>
        <end position="411"/>
    </location>
</feature>
<organism evidence="3 4">
    <name type="scientific">Clonostachys solani</name>
    <dbReference type="NCBI Taxonomy" id="160281"/>
    <lineage>
        <taxon>Eukaryota</taxon>
        <taxon>Fungi</taxon>
        <taxon>Dikarya</taxon>
        <taxon>Ascomycota</taxon>
        <taxon>Pezizomycotina</taxon>
        <taxon>Sordariomycetes</taxon>
        <taxon>Hypocreomycetidae</taxon>
        <taxon>Hypocreales</taxon>
        <taxon>Bionectriaceae</taxon>
        <taxon>Clonostachys</taxon>
    </lineage>
</organism>